<sequence length="122" mass="14072">MFWVLMLLVVLSEYSWSQQLVDYDEDETQPTNINESFDIALEELWPLVIKNGLDKTILPDIAEGFSYRPLFINYNAGVLLRNGMVWNIRKVVRYGDVFMILDKKSLRLGGNVLIDKVDVSVS</sequence>
<evidence type="ECO:0000313" key="2">
    <source>
        <dbReference type="EMBL" id="KAJ6634806.1"/>
    </source>
</evidence>
<accession>A0A9Q0MN72</accession>
<feature type="chain" id="PRO_5040413887" evidence="1">
    <location>
        <begin position="18"/>
        <end position="122"/>
    </location>
</feature>
<dbReference type="AlphaFoldDB" id="A0A9Q0MN72"/>
<organism evidence="2 3">
    <name type="scientific">Pseudolycoriella hygida</name>
    <dbReference type="NCBI Taxonomy" id="35572"/>
    <lineage>
        <taxon>Eukaryota</taxon>
        <taxon>Metazoa</taxon>
        <taxon>Ecdysozoa</taxon>
        <taxon>Arthropoda</taxon>
        <taxon>Hexapoda</taxon>
        <taxon>Insecta</taxon>
        <taxon>Pterygota</taxon>
        <taxon>Neoptera</taxon>
        <taxon>Endopterygota</taxon>
        <taxon>Diptera</taxon>
        <taxon>Nematocera</taxon>
        <taxon>Sciaroidea</taxon>
        <taxon>Sciaridae</taxon>
        <taxon>Pseudolycoriella</taxon>
    </lineage>
</organism>
<dbReference type="Pfam" id="PF16984">
    <property type="entry name" value="Grp7_allergen"/>
    <property type="match status" value="1"/>
</dbReference>
<reference evidence="2" key="1">
    <citation type="submission" date="2022-07" db="EMBL/GenBank/DDBJ databases">
        <authorList>
            <person name="Trinca V."/>
            <person name="Uliana J.V.C."/>
            <person name="Torres T.T."/>
            <person name="Ward R.J."/>
            <person name="Monesi N."/>
        </authorList>
    </citation>
    <scope>NUCLEOTIDE SEQUENCE</scope>
    <source>
        <strain evidence="2">HSMRA1968</strain>
        <tissue evidence="2">Whole embryos</tissue>
    </source>
</reference>
<evidence type="ECO:0000313" key="3">
    <source>
        <dbReference type="Proteomes" id="UP001151699"/>
    </source>
</evidence>
<proteinExistence type="predicted"/>
<evidence type="ECO:0000256" key="1">
    <source>
        <dbReference type="SAM" id="SignalP"/>
    </source>
</evidence>
<dbReference type="OrthoDB" id="6419576at2759"/>
<dbReference type="Proteomes" id="UP001151699">
    <property type="component" value="Chromosome C"/>
</dbReference>
<dbReference type="InterPro" id="IPR038602">
    <property type="entry name" value="Mite_allergen_7_sf"/>
</dbReference>
<dbReference type="Gene3D" id="3.15.10.50">
    <property type="match status" value="1"/>
</dbReference>
<dbReference type="EMBL" id="WJQU01000004">
    <property type="protein sequence ID" value="KAJ6634806.1"/>
    <property type="molecule type" value="Genomic_DNA"/>
</dbReference>
<comment type="caution">
    <text evidence="2">The sequence shown here is derived from an EMBL/GenBank/DDBJ whole genome shotgun (WGS) entry which is preliminary data.</text>
</comment>
<gene>
    <name evidence="2" type="ORF">Bhyg_13386</name>
</gene>
<keyword evidence="3" id="KW-1185">Reference proteome</keyword>
<dbReference type="InterPro" id="IPR020234">
    <property type="entry name" value="Mite_allergen_group-7"/>
</dbReference>
<protein>
    <submittedName>
        <fullName evidence="2">Uncharacterized protein</fullName>
    </submittedName>
</protein>
<feature type="signal peptide" evidence="1">
    <location>
        <begin position="1"/>
        <end position="17"/>
    </location>
</feature>
<keyword evidence="1" id="KW-0732">Signal</keyword>
<name>A0A9Q0MN72_9DIPT</name>